<dbReference type="Gene3D" id="3.40.190.10">
    <property type="entry name" value="Periplasmic binding protein-like II"/>
    <property type="match status" value="2"/>
</dbReference>
<dbReference type="SUPFAM" id="SSF53850">
    <property type="entry name" value="Periplasmic binding protein-like II"/>
    <property type="match status" value="1"/>
</dbReference>
<dbReference type="EMBL" id="SUPK01000004">
    <property type="protein sequence ID" value="TJY42272.1"/>
    <property type="molecule type" value="Genomic_DNA"/>
</dbReference>
<name>A0A4U0FFY0_9BACL</name>
<evidence type="ECO:0000256" key="1">
    <source>
        <dbReference type="SAM" id="MobiDB-lite"/>
    </source>
</evidence>
<dbReference type="OrthoDB" id="7918484at2"/>
<dbReference type="AlphaFoldDB" id="A0A4U0FFY0"/>
<protein>
    <submittedName>
        <fullName evidence="3">Sugar ABC transporter substrate-binding protein</fullName>
    </submittedName>
</protein>
<dbReference type="CDD" id="cd13585">
    <property type="entry name" value="PBP2_TMBP_like"/>
    <property type="match status" value="1"/>
</dbReference>
<evidence type="ECO:0000313" key="3">
    <source>
        <dbReference type="EMBL" id="TJY42272.1"/>
    </source>
</evidence>
<comment type="caution">
    <text evidence="3">The sequence shown here is derived from an EMBL/GenBank/DDBJ whole genome shotgun (WGS) entry which is preliminary data.</text>
</comment>
<dbReference type="PANTHER" id="PTHR43649:SF12">
    <property type="entry name" value="DIACETYLCHITOBIOSE BINDING PROTEIN DASA"/>
    <property type="match status" value="1"/>
</dbReference>
<dbReference type="InterPro" id="IPR006059">
    <property type="entry name" value="SBP"/>
</dbReference>
<dbReference type="PROSITE" id="PS51257">
    <property type="entry name" value="PROKAR_LIPOPROTEIN"/>
    <property type="match status" value="1"/>
</dbReference>
<proteinExistence type="predicted"/>
<keyword evidence="4" id="KW-1185">Reference proteome</keyword>
<feature type="region of interest" description="Disordered" evidence="1">
    <location>
        <begin position="26"/>
        <end position="57"/>
    </location>
</feature>
<evidence type="ECO:0000256" key="2">
    <source>
        <dbReference type="SAM" id="SignalP"/>
    </source>
</evidence>
<accession>A0A4U0FFY0</accession>
<dbReference type="Proteomes" id="UP000309673">
    <property type="component" value="Unassembled WGS sequence"/>
</dbReference>
<feature type="signal peptide" evidence="2">
    <location>
        <begin position="1"/>
        <end position="23"/>
    </location>
</feature>
<dbReference type="InterPro" id="IPR050490">
    <property type="entry name" value="Bact_solute-bd_prot1"/>
</dbReference>
<feature type="compositionally biased region" description="Low complexity" evidence="1">
    <location>
        <begin position="26"/>
        <end position="49"/>
    </location>
</feature>
<feature type="chain" id="PRO_5021035155" evidence="2">
    <location>
        <begin position="24"/>
        <end position="455"/>
    </location>
</feature>
<evidence type="ECO:0000313" key="4">
    <source>
        <dbReference type="Proteomes" id="UP000309673"/>
    </source>
</evidence>
<dbReference type="Pfam" id="PF01547">
    <property type="entry name" value="SBP_bac_1"/>
    <property type="match status" value="1"/>
</dbReference>
<sequence length="455" mass="49827">MKITRVVLYGFMALLMLISTACSSGSGNSSNSSSQPSAGSSGSVPAPSESKADSGSGEQVSIRFTWWGDTKRHEKYNAIADLFEKANPNIKVVREFGSWDDYWNKLATQTAGGNAPDVVGMHATQVANYAQRGALLDLTPYVDSGDINLDDFPPAVVEVGKLNGQMLMVAQGVTMTGIFYNSSQLDKLGVQPPDFNWTWEQFEAKLKEIRAASQEKNFWPSADLSSDATSLMMFARQRDKNLFNEDGSLGVDKQDMVDWFGRWDKFRKEKLIPDAATNAQYTGVPLEQSMFITGKVAFTTVPYNQIPNYQNFTKEGEVRALRRPTDPSGKDGEFIEGAYLSVSKTSKHPKEAARFISFFVNNEEAVKIFKTEQGALGSTKGNEIIKPLLNPAQQRAVKAIEDTLKIAGKLPLPPAGQGQVNEVLSDEAEALAFGQISVDKAADEFISKAQAILKK</sequence>
<dbReference type="RefSeq" id="WP_136777527.1">
    <property type="nucleotide sequence ID" value="NZ_SUPK01000004.1"/>
</dbReference>
<reference evidence="3 4" key="1">
    <citation type="submission" date="2019-04" db="EMBL/GenBank/DDBJ databases">
        <title>Cohnella sp. nov., isolated from soil.</title>
        <authorList>
            <person name="Kim W."/>
        </authorList>
    </citation>
    <scope>NUCLEOTIDE SEQUENCE [LARGE SCALE GENOMIC DNA]</scope>
    <source>
        <strain evidence="3 4">CAU 1483</strain>
    </source>
</reference>
<gene>
    <name evidence="3" type="ORF">E5161_09730</name>
</gene>
<keyword evidence="2" id="KW-0732">Signal</keyword>
<dbReference type="PANTHER" id="PTHR43649">
    <property type="entry name" value="ARABINOSE-BINDING PROTEIN-RELATED"/>
    <property type="match status" value="1"/>
</dbReference>
<organism evidence="3 4">
    <name type="scientific">Cohnella pontilimi</name>
    <dbReference type="NCBI Taxonomy" id="2564100"/>
    <lineage>
        <taxon>Bacteria</taxon>
        <taxon>Bacillati</taxon>
        <taxon>Bacillota</taxon>
        <taxon>Bacilli</taxon>
        <taxon>Bacillales</taxon>
        <taxon>Paenibacillaceae</taxon>
        <taxon>Cohnella</taxon>
    </lineage>
</organism>